<organism evidence="1 2">
    <name type="scientific">Acaulospora colombiana</name>
    <dbReference type="NCBI Taxonomy" id="27376"/>
    <lineage>
        <taxon>Eukaryota</taxon>
        <taxon>Fungi</taxon>
        <taxon>Fungi incertae sedis</taxon>
        <taxon>Mucoromycota</taxon>
        <taxon>Glomeromycotina</taxon>
        <taxon>Glomeromycetes</taxon>
        <taxon>Diversisporales</taxon>
        <taxon>Acaulosporaceae</taxon>
        <taxon>Acaulospora</taxon>
    </lineage>
</organism>
<accession>A0ACA9QX57</accession>
<name>A0ACA9QX57_9GLOM</name>
<feature type="non-terminal residue" evidence="1">
    <location>
        <position position="118"/>
    </location>
</feature>
<gene>
    <name evidence="1" type="ORF">ACOLOM_LOCUS13593</name>
</gene>
<evidence type="ECO:0000313" key="1">
    <source>
        <dbReference type="EMBL" id="CAG8768148.1"/>
    </source>
</evidence>
<reference evidence="1" key="1">
    <citation type="submission" date="2021-06" db="EMBL/GenBank/DDBJ databases">
        <authorList>
            <person name="Kallberg Y."/>
            <person name="Tangrot J."/>
            <person name="Rosling A."/>
        </authorList>
    </citation>
    <scope>NUCLEOTIDE SEQUENCE</scope>
    <source>
        <strain evidence="1">CL356</strain>
    </source>
</reference>
<protein>
    <submittedName>
        <fullName evidence="1">7801_t:CDS:1</fullName>
    </submittedName>
</protein>
<keyword evidence="2" id="KW-1185">Reference proteome</keyword>
<dbReference type="Proteomes" id="UP000789525">
    <property type="component" value="Unassembled WGS sequence"/>
</dbReference>
<dbReference type="EMBL" id="CAJVPT010063170">
    <property type="protein sequence ID" value="CAG8768148.1"/>
    <property type="molecule type" value="Genomic_DNA"/>
</dbReference>
<proteinExistence type="predicted"/>
<sequence length="118" mass="13711">MAYFSYDYHSFLGLLAIPAKEMSKTPRPPMDLLHLHEQFWGKSLDPSLTTIPTNESMIADSADLCETQFDDQLSDCILSEEPFIMDMKPQFFVRADYVRLFNEVQTKHRLYHETGCVI</sequence>
<comment type="caution">
    <text evidence="1">The sequence shown here is derived from an EMBL/GenBank/DDBJ whole genome shotgun (WGS) entry which is preliminary data.</text>
</comment>
<evidence type="ECO:0000313" key="2">
    <source>
        <dbReference type="Proteomes" id="UP000789525"/>
    </source>
</evidence>